<dbReference type="AlphaFoldDB" id="A0A0F9KBY5"/>
<sequence length="99" mass="11492">MSQNKTDRLTDELTPLEKIESLYHELLAWYGDADKKEQRVAAKLLMVALDKFSVHAGNSWDDLVMEYMTILKNDPEQFERIIESNRGEQKGKPPINFAH</sequence>
<gene>
    <name evidence="1" type="ORF">LCGC14_1347380</name>
</gene>
<protein>
    <submittedName>
        <fullName evidence="1">Uncharacterized protein</fullName>
    </submittedName>
</protein>
<accession>A0A0F9KBY5</accession>
<dbReference type="EMBL" id="LAZR01008300">
    <property type="protein sequence ID" value="KKM79689.1"/>
    <property type="molecule type" value="Genomic_DNA"/>
</dbReference>
<name>A0A0F9KBY5_9ZZZZ</name>
<proteinExistence type="predicted"/>
<evidence type="ECO:0000313" key="1">
    <source>
        <dbReference type="EMBL" id="KKM79689.1"/>
    </source>
</evidence>
<comment type="caution">
    <text evidence="1">The sequence shown here is derived from an EMBL/GenBank/DDBJ whole genome shotgun (WGS) entry which is preliminary data.</text>
</comment>
<reference evidence="1" key="1">
    <citation type="journal article" date="2015" name="Nature">
        <title>Complex archaea that bridge the gap between prokaryotes and eukaryotes.</title>
        <authorList>
            <person name="Spang A."/>
            <person name="Saw J.H."/>
            <person name="Jorgensen S.L."/>
            <person name="Zaremba-Niedzwiedzka K."/>
            <person name="Martijn J."/>
            <person name="Lind A.E."/>
            <person name="van Eijk R."/>
            <person name="Schleper C."/>
            <person name="Guy L."/>
            <person name="Ettema T.J."/>
        </authorList>
    </citation>
    <scope>NUCLEOTIDE SEQUENCE</scope>
</reference>
<organism evidence="1">
    <name type="scientific">marine sediment metagenome</name>
    <dbReference type="NCBI Taxonomy" id="412755"/>
    <lineage>
        <taxon>unclassified sequences</taxon>
        <taxon>metagenomes</taxon>
        <taxon>ecological metagenomes</taxon>
    </lineage>
</organism>